<protein>
    <recommendedName>
        <fullName evidence="2">Porin domain-containing protein</fullName>
    </recommendedName>
</protein>
<comment type="caution">
    <text evidence="3">The sequence shown here is derived from an EMBL/GenBank/DDBJ whole genome shotgun (WGS) entry which is preliminary data.</text>
</comment>
<gene>
    <name evidence="3" type="ORF">GCM10007854_15000</name>
</gene>
<proteinExistence type="predicted"/>
<feature type="compositionally biased region" description="Polar residues" evidence="1">
    <location>
        <begin position="31"/>
        <end position="45"/>
    </location>
</feature>
<feature type="domain" description="Porin" evidence="2">
    <location>
        <begin position="174"/>
        <end position="506"/>
    </location>
</feature>
<reference evidence="3" key="2">
    <citation type="submission" date="2023-01" db="EMBL/GenBank/DDBJ databases">
        <title>Draft genome sequence of Algimonas porphyrae strain NBRC 108216.</title>
        <authorList>
            <person name="Sun Q."/>
            <person name="Mori K."/>
        </authorList>
    </citation>
    <scope>NUCLEOTIDE SEQUENCE</scope>
    <source>
        <strain evidence="3">NBRC 108216</strain>
    </source>
</reference>
<feature type="region of interest" description="Disordered" evidence="1">
    <location>
        <begin position="1"/>
        <end position="140"/>
    </location>
</feature>
<reference evidence="3" key="1">
    <citation type="journal article" date="2014" name="Int. J. Syst. Evol. Microbiol.">
        <title>Complete genome of a new Firmicutes species belonging to the dominant human colonic microbiota ('Ruminococcus bicirculans') reveals two chromosomes and a selective capacity to utilize plant glucans.</title>
        <authorList>
            <consortium name="NISC Comparative Sequencing Program"/>
            <person name="Wegmann U."/>
            <person name="Louis P."/>
            <person name="Goesmann A."/>
            <person name="Henrissat B."/>
            <person name="Duncan S.H."/>
            <person name="Flint H.J."/>
        </authorList>
    </citation>
    <scope>NUCLEOTIDE SEQUENCE</scope>
    <source>
        <strain evidence="3">NBRC 108216</strain>
    </source>
</reference>
<evidence type="ECO:0000256" key="1">
    <source>
        <dbReference type="SAM" id="MobiDB-lite"/>
    </source>
</evidence>
<dbReference type="Gene3D" id="2.40.160.10">
    <property type="entry name" value="Porin"/>
    <property type="match status" value="1"/>
</dbReference>
<dbReference type="InterPro" id="IPR023614">
    <property type="entry name" value="Porin_dom_sf"/>
</dbReference>
<feature type="compositionally biased region" description="Polar residues" evidence="1">
    <location>
        <begin position="59"/>
        <end position="69"/>
    </location>
</feature>
<evidence type="ECO:0000313" key="3">
    <source>
        <dbReference type="EMBL" id="GLQ20545.1"/>
    </source>
</evidence>
<feature type="compositionally biased region" description="Low complexity" evidence="1">
    <location>
        <begin position="88"/>
        <end position="110"/>
    </location>
</feature>
<evidence type="ECO:0000313" key="4">
    <source>
        <dbReference type="Proteomes" id="UP001161390"/>
    </source>
</evidence>
<dbReference type="Proteomes" id="UP001161390">
    <property type="component" value="Unassembled WGS sequence"/>
</dbReference>
<dbReference type="InterPro" id="IPR033900">
    <property type="entry name" value="Gram_neg_porin_domain"/>
</dbReference>
<keyword evidence="4" id="KW-1185">Reference proteome</keyword>
<evidence type="ECO:0000259" key="2">
    <source>
        <dbReference type="Pfam" id="PF13609"/>
    </source>
</evidence>
<sequence length="533" mass="56398">MAADTDPSDFKPEPDLPMAWYPPGTGPRTAGASTAQAQVRSQQASPYAAPQGQPAWERQPSTSQPQSGPFTPGPNARGPYAQTPPSEGPYSQGPYSQGPYSPGPNSQGPYNQDPYNQDPGNQGPYGQGPYSGPMDQQQPQRRGWMNRMGLGALTTFIRGGLRLGAGARENNGWEETFIADADVEAEVSAVTQGGIEWGVHTQVRGQYDKGRKGFTRRLPDCPPTLIGCPSVIVAGNQVAVRGHTSQFYTFGPDVSKDTQIALESAHLFARSAYGDVTIGRDDGAAYLFSLGAPTLLNVGASNSGVDYTGLDAVRTRNEASGFSEKITYTSPRLLGDQVGVGIQIGGSYAPNASACGVDYCVDLNDIDNVAAPDIKDVLEAGIALDRTFANGLSVEGTLTYARGSEQSALAEMDDLQTFGAGVEVKLSDWTLGGSFLQSNQGLMNGDYQAYDVGLTWQPSQLGFTLGYGHATDDLVGLQSDQFVGGVTFDLNERVRLGAGVQYADRDTVRNVAGTAQIGNEKATAIFIEGGLKF</sequence>
<organism evidence="3 4">
    <name type="scientific">Algimonas porphyrae</name>
    <dbReference type="NCBI Taxonomy" id="1128113"/>
    <lineage>
        <taxon>Bacteria</taxon>
        <taxon>Pseudomonadati</taxon>
        <taxon>Pseudomonadota</taxon>
        <taxon>Alphaproteobacteria</taxon>
        <taxon>Maricaulales</taxon>
        <taxon>Robiginitomaculaceae</taxon>
        <taxon>Algimonas</taxon>
    </lineage>
</organism>
<dbReference type="SUPFAM" id="SSF56935">
    <property type="entry name" value="Porins"/>
    <property type="match status" value="1"/>
</dbReference>
<accession>A0ABQ5V0L5</accession>
<dbReference type="Pfam" id="PF13609">
    <property type="entry name" value="Porin_4"/>
    <property type="match status" value="1"/>
</dbReference>
<dbReference type="EMBL" id="BSNJ01000003">
    <property type="protein sequence ID" value="GLQ20545.1"/>
    <property type="molecule type" value="Genomic_DNA"/>
</dbReference>
<name>A0ABQ5V0L5_9PROT</name>
<feature type="compositionally biased region" description="Low complexity" evidence="1">
    <location>
        <begin position="119"/>
        <end position="133"/>
    </location>
</feature>